<dbReference type="Pfam" id="PF05425">
    <property type="entry name" value="CopD"/>
    <property type="match status" value="1"/>
</dbReference>
<dbReference type="RefSeq" id="WP_070116156.1">
    <property type="nucleotide sequence ID" value="NZ_MASR01000001.1"/>
</dbReference>
<comment type="caution">
    <text evidence="8">The sequence shown here is derived from an EMBL/GenBank/DDBJ whole genome shotgun (WGS) entry which is preliminary data.</text>
</comment>
<feature type="transmembrane region" description="Helical" evidence="6">
    <location>
        <begin position="15"/>
        <end position="33"/>
    </location>
</feature>
<feature type="transmembrane region" description="Helical" evidence="6">
    <location>
        <begin position="288"/>
        <end position="309"/>
    </location>
</feature>
<evidence type="ECO:0000313" key="8">
    <source>
        <dbReference type="EMBL" id="OFE12545.1"/>
    </source>
</evidence>
<comment type="function">
    <text evidence="6">Involved in copper resistance.</text>
</comment>
<dbReference type="PANTHER" id="PTHR34820:SF4">
    <property type="entry name" value="INNER MEMBRANE PROTEIN YEBZ"/>
    <property type="match status" value="1"/>
</dbReference>
<evidence type="ECO:0000256" key="1">
    <source>
        <dbReference type="ARBA" id="ARBA00004651"/>
    </source>
</evidence>
<feature type="transmembrane region" description="Helical" evidence="6">
    <location>
        <begin position="212"/>
        <end position="234"/>
    </location>
</feature>
<feature type="transmembrane region" description="Helical" evidence="6">
    <location>
        <begin position="53"/>
        <end position="75"/>
    </location>
</feature>
<proteinExistence type="inferred from homology"/>
<evidence type="ECO:0000256" key="4">
    <source>
        <dbReference type="ARBA" id="ARBA00022989"/>
    </source>
</evidence>
<dbReference type="STRING" id="1524254.PHACT_04840"/>
<sequence>MSASLWDIAVLLAKWLSYLAMLAIPGAVFVAWLCRQLSGDRPDVDRRVLSHLLLPATVLGILATSAFFLFQVGAINQRGAGGMFDPVIAQILAQSSLGDGLRWRLAGFFLALLAAGQWYIAKSVSTATARSGILSASVTVALAAGAVLCISLSFAVLGHVSQLTLVSRLMLVLHITAICLWTGSFVPLYLLSRPEVSGRPEADRQSLQRLMVLFGQSAWVVLCALFLSGLWLTWQLVDSPGALVTTAYGQLLTLKLLLVAGLLGLSARHKFMLVPQLMLTGALRLRRSIAGQIGLTILILLVTAVFTTLTGPAS</sequence>
<feature type="domain" description="Copper resistance protein D" evidence="7">
    <location>
        <begin position="210"/>
        <end position="305"/>
    </location>
</feature>
<name>A0A1E8CJS6_9GAMM</name>
<evidence type="ECO:0000256" key="3">
    <source>
        <dbReference type="ARBA" id="ARBA00022692"/>
    </source>
</evidence>
<dbReference type="AlphaFoldDB" id="A0A1E8CJS6"/>
<dbReference type="GO" id="GO:0005886">
    <property type="term" value="C:plasma membrane"/>
    <property type="evidence" value="ECO:0007669"/>
    <property type="project" value="UniProtKB-SubCell"/>
</dbReference>
<keyword evidence="6" id="KW-0186">Copper</keyword>
<dbReference type="OrthoDB" id="7063878at2"/>
<comment type="subcellular location">
    <subcellularLocation>
        <location evidence="6">Cell inner membrane</location>
        <topology evidence="6">Multi-pass membrane protein</topology>
    </subcellularLocation>
    <subcellularLocation>
        <location evidence="1">Cell membrane</location>
        <topology evidence="1">Multi-pass membrane protein</topology>
    </subcellularLocation>
</comment>
<keyword evidence="2 6" id="KW-1003">Cell membrane</keyword>
<feature type="transmembrane region" description="Helical" evidence="6">
    <location>
        <begin position="246"/>
        <end position="267"/>
    </location>
</feature>
<comment type="similarity">
    <text evidence="6">Belongs to the CopD family.</text>
</comment>
<keyword evidence="6" id="KW-0997">Cell inner membrane</keyword>
<feature type="transmembrane region" description="Helical" evidence="6">
    <location>
        <begin position="169"/>
        <end position="191"/>
    </location>
</feature>
<evidence type="ECO:0000313" key="9">
    <source>
        <dbReference type="Proteomes" id="UP000175669"/>
    </source>
</evidence>
<dbReference type="InterPro" id="IPR008457">
    <property type="entry name" value="Cu-R_CopD_dom"/>
</dbReference>
<keyword evidence="4 6" id="KW-1133">Transmembrane helix</keyword>
<feature type="transmembrane region" description="Helical" evidence="6">
    <location>
        <begin position="103"/>
        <end position="121"/>
    </location>
</feature>
<reference evidence="9" key="1">
    <citation type="submission" date="2016-07" db="EMBL/GenBank/DDBJ databases">
        <authorList>
            <person name="Florea S."/>
            <person name="Webb J.S."/>
            <person name="Jaromczyk J."/>
            <person name="Schardl C.L."/>
        </authorList>
    </citation>
    <scope>NUCLEOTIDE SEQUENCE [LARGE SCALE GENOMIC DNA]</scope>
    <source>
        <strain evidence="9">KCTC 42131</strain>
    </source>
</reference>
<keyword evidence="3 6" id="KW-0812">Transmembrane</keyword>
<keyword evidence="9" id="KW-1185">Reference proteome</keyword>
<dbReference type="GO" id="GO:0006825">
    <property type="term" value="P:copper ion transport"/>
    <property type="evidence" value="ECO:0007669"/>
    <property type="project" value="InterPro"/>
</dbReference>
<accession>A0A1E8CJS6</accession>
<dbReference type="PANTHER" id="PTHR34820">
    <property type="entry name" value="INNER MEMBRANE PROTEIN YEBZ"/>
    <property type="match status" value="1"/>
</dbReference>
<dbReference type="GO" id="GO:0046688">
    <property type="term" value="P:response to copper ion"/>
    <property type="evidence" value="ECO:0007669"/>
    <property type="project" value="UniProtKB-UniRule"/>
</dbReference>
<evidence type="ECO:0000256" key="6">
    <source>
        <dbReference type="RuleBase" id="RU369037"/>
    </source>
</evidence>
<evidence type="ECO:0000256" key="2">
    <source>
        <dbReference type="ARBA" id="ARBA00022475"/>
    </source>
</evidence>
<evidence type="ECO:0000259" key="7">
    <source>
        <dbReference type="Pfam" id="PF05425"/>
    </source>
</evidence>
<dbReference type="Proteomes" id="UP000175669">
    <property type="component" value="Unassembled WGS sequence"/>
</dbReference>
<organism evidence="8 9">
    <name type="scientific">Pseudohongiella acticola</name>
    <dbReference type="NCBI Taxonomy" id="1524254"/>
    <lineage>
        <taxon>Bacteria</taxon>
        <taxon>Pseudomonadati</taxon>
        <taxon>Pseudomonadota</taxon>
        <taxon>Gammaproteobacteria</taxon>
        <taxon>Pseudomonadales</taxon>
        <taxon>Pseudohongiellaceae</taxon>
        <taxon>Pseudohongiella</taxon>
    </lineage>
</organism>
<gene>
    <name evidence="8" type="ORF">PHACT_04840</name>
</gene>
<keyword evidence="5 6" id="KW-0472">Membrane</keyword>
<protein>
    <recommendedName>
        <fullName evidence="6">Copper resistance protein D</fullName>
    </recommendedName>
</protein>
<dbReference type="InterPro" id="IPR032694">
    <property type="entry name" value="CopC/D"/>
</dbReference>
<feature type="transmembrane region" description="Helical" evidence="6">
    <location>
        <begin position="133"/>
        <end position="157"/>
    </location>
</feature>
<dbReference type="EMBL" id="MASR01000001">
    <property type="protein sequence ID" value="OFE12545.1"/>
    <property type="molecule type" value="Genomic_DNA"/>
</dbReference>
<evidence type="ECO:0000256" key="5">
    <source>
        <dbReference type="ARBA" id="ARBA00023136"/>
    </source>
</evidence>